<comment type="caution">
    <text evidence="1">The sequence shown here is derived from an EMBL/GenBank/DDBJ whole genome shotgun (WGS) entry which is preliminary data.</text>
</comment>
<organism evidence="1 2">
    <name type="scientific">Actinoplanes palleronii</name>
    <dbReference type="NCBI Taxonomy" id="113570"/>
    <lineage>
        <taxon>Bacteria</taxon>
        <taxon>Bacillati</taxon>
        <taxon>Actinomycetota</taxon>
        <taxon>Actinomycetes</taxon>
        <taxon>Micromonosporales</taxon>
        <taxon>Micromonosporaceae</taxon>
        <taxon>Actinoplanes</taxon>
    </lineage>
</organism>
<evidence type="ECO:0000313" key="1">
    <source>
        <dbReference type="EMBL" id="GIE70767.1"/>
    </source>
</evidence>
<dbReference type="EMBL" id="BOMS01000110">
    <property type="protein sequence ID" value="GIE70767.1"/>
    <property type="molecule type" value="Genomic_DNA"/>
</dbReference>
<evidence type="ECO:0000313" key="2">
    <source>
        <dbReference type="Proteomes" id="UP000624709"/>
    </source>
</evidence>
<proteinExistence type="predicted"/>
<gene>
    <name evidence="1" type="ORF">Apa02nite_068750</name>
</gene>
<name>A0ABQ4BJH9_9ACTN</name>
<protein>
    <submittedName>
        <fullName evidence="1">Uncharacterized protein</fullName>
    </submittedName>
</protein>
<keyword evidence="2" id="KW-1185">Reference proteome</keyword>
<dbReference type="Proteomes" id="UP000624709">
    <property type="component" value="Unassembled WGS sequence"/>
</dbReference>
<reference evidence="1 2" key="1">
    <citation type="submission" date="2021-01" db="EMBL/GenBank/DDBJ databases">
        <title>Whole genome shotgun sequence of Actinoplanes palleronii NBRC 14916.</title>
        <authorList>
            <person name="Komaki H."/>
            <person name="Tamura T."/>
        </authorList>
    </citation>
    <scope>NUCLEOTIDE SEQUENCE [LARGE SCALE GENOMIC DNA]</scope>
    <source>
        <strain evidence="1 2">NBRC 14916</strain>
    </source>
</reference>
<dbReference type="RefSeq" id="WP_203828766.1">
    <property type="nucleotide sequence ID" value="NZ_BAAATY010000018.1"/>
</dbReference>
<accession>A0ABQ4BJH9</accession>
<sequence>MIEPTDEMIYAFAGEPEITATDAHAIRVGLAAALGTIADDVRLVLNRHNMPVHIALSPDHAANRPCAECAARDRLAALFPADQDGASS</sequence>